<dbReference type="RefSeq" id="WP_168873783.1">
    <property type="nucleotide sequence ID" value="NZ_JABAIA010000003.1"/>
</dbReference>
<comment type="caution">
    <text evidence="1">The sequence shown here is derived from an EMBL/GenBank/DDBJ whole genome shotgun (WGS) entry which is preliminary data.</text>
</comment>
<dbReference type="Pfam" id="PF13668">
    <property type="entry name" value="Ferritin_2"/>
    <property type="match status" value="1"/>
</dbReference>
<dbReference type="AlphaFoldDB" id="A0A847RQ61"/>
<accession>A0A847RQ61</accession>
<dbReference type="InterPro" id="IPR009078">
    <property type="entry name" value="Ferritin-like_SF"/>
</dbReference>
<sequence length="236" mass="24948">MEKLHPELPPAGNHEDLLPGKFGRRKFLSYCGLAASVATISACKKDNDNNNMPPAGSIDLGSGDIGILNYAYALEQLEAAFYTQVVASPYSGITAGELALLTDIRDHEVAHREFFKAALGTKAIVSLEVNFSAVNFGSRDSVLGTAKAFEDLGVSAYNGAGQLITDPAYLLLAGKIVSVEARHAAYIRDLISNGSFADSTVINANGLDLANKPADVLMAAKPFLKSVLYAGNLPMV</sequence>
<evidence type="ECO:0000313" key="1">
    <source>
        <dbReference type="EMBL" id="NLR67840.1"/>
    </source>
</evidence>
<gene>
    <name evidence="1" type="ORF">HGH92_26275</name>
</gene>
<dbReference type="SUPFAM" id="SSF47240">
    <property type="entry name" value="Ferritin-like"/>
    <property type="match status" value="1"/>
</dbReference>
<dbReference type="EMBL" id="JABAIA010000003">
    <property type="protein sequence ID" value="NLR67840.1"/>
    <property type="molecule type" value="Genomic_DNA"/>
</dbReference>
<name>A0A847RQ61_9BACT</name>
<dbReference type="CDD" id="cd00657">
    <property type="entry name" value="Ferritin_like"/>
    <property type="match status" value="1"/>
</dbReference>
<evidence type="ECO:0000313" key="2">
    <source>
        <dbReference type="Proteomes" id="UP000570474"/>
    </source>
</evidence>
<organism evidence="1 2">
    <name type="scientific">Chitinophaga varians</name>
    <dbReference type="NCBI Taxonomy" id="2202339"/>
    <lineage>
        <taxon>Bacteria</taxon>
        <taxon>Pseudomonadati</taxon>
        <taxon>Bacteroidota</taxon>
        <taxon>Chitinophagia</taxon>
        <taxon>Chitinophagales</taxon>
        <taxon>Chitinophagaceae</taxon>
        <taxon>Chitinophaga</taxon>
    </lineage>
</organism>
<proteinExistence type="predicted"/>
<dbReference type="Proteomes" id="UP000570474">
    <property type="component" value="Unassembled WGS sequence"/>
</dbReference>
<reference evidence="1 2" key="1">
    <citation type="submission" date="2020-04" db="EMBL/GenBank/DDBJ databases">
        <authorList>
            <person name="Yin C."/>
        </authorList>
    </citation>
    <scope>NUCLEOTIDE SEQUENCE [LARGE SCALE GENOMIC DNA]</scope>
    <source>
        <strain evidence="1 2">Ae27</strain>
    </source>
</reference>
<keyword evidence="2" id="KW-1185">Reference proteome</keyword>
<protein>
    <submittedName>
        <fullName evidence="1">Ferritin-like domain-containing protein</fullName>
    </submittedName>
</protein>